<keyword evidence="6 8" id="KW-0472">Membrane</keyword>
<feature type="transmembrane region" description="Helical" evidence="8">
    <location>
        <begin position="170"/>
        <end position="189"/>
    </location>
</feature>
<dbReference type="Gene3D" id="1.20.1250.20">
    <property type="entry name" value="MFS general substrate transporter like domains"/>
    <property type="match status" value="2"/>
</dbReference>
<organism evidence="10 11">
    <name type="scientific">Pseudallescheria apiosperma</name>
    <name type="common">Scedosporium apiospermum</name>
    <dbReference type="NCBI Taxonomy" id="563466"/>
    <lineage>
        <taxon>Eukaryota</taxon>
        <taxon>Fungi</taxon>
        <taxon>Dikarya</taxon>
        <taxon>Ascomycota</taxon>
        <taxon>Pezizomycotina</taxon>
        <taxon>Sordariomycetes</taxon>
        <taxon>Hypocreomycetidae</taxon>
        <taxon>Microascales</taxon>
        <taxon>Microascaceae</taxon>
        <taxon>Scedosporium</taxon>
    </lineage>
</organism>
<keyword evidence="4 8" id="KW-0812">Transmembrane</keyword>
<dbReference type="Proteomes" id="UP000028545">
    <property type="component" value="Unassembled WGS sequence"/>
</dbReference>
<feature type="transmembrane region" description="Helical" evidence="8">
    <location>
        <begin position="543"/>
        <end position="561"/>
    </location>
</feature>
<evidence type="ECO:0000256" key="2">
    <source>
        <dbReference type="ARBA" id="ARBA00010992"/>
    </source>
</evidence>
<feature type="transmembrane region" description="Helical" evidence="8">
    <location>
        <begin position="573"/>
        <end position="592"/>
    </location>
</feature>
<dbReference type="EMBL" id="JOWA01000095">
    <property type="protein sequence ID" value="KEZ43218.1"/>
    <property type="molecule type" value="Genomic_DNA"/>
</dbReference>
<dbReference type="KEGG" id="sapo:SAPIO_CDS4895"/>
<keyword evidence="11" id="KW-1185">Reference proteome</keyword>
<dbReference type="PROSITE" id="PS00216">
    <property type="entry name" value="SUGAR_TRANSPORT_1"/>
    <property type="match status" value="1"/>
</dbReference>
<feature type="transmembrane region" description="Helical" evidence="8">
    <location>
        <begin position="272"/>
        <end position="292"/>
    </location>
</feature>
<comment type="subcellular location">
    <subcellularLocation>
        <location evidence="1">Membrane</location>
        <topology evidence="1">Multi-pass membrane protein</topology>
    </subcellularLocation>
</comment>
<dbReference type="InterPro" id="IPR020846">
    <property type="entry name" value="MFS_dom"/>
</dbReference>
<comment type="similarity">
    <text evidence="2">Belongs to the major facilitator superfamily. Sugar transporter (TC 2.A.1.1) family.</text>
</comment>
<feature type="transmembrane region" description="Helical" evidence="8">
    <location>
        <begin position="137"/>
        <end position="158"/>
    </location>
</feature>
<feature type="domain" description="Major facilitator superfamily (MFS) profile" evidence="9">
    <location>
        <begin position="98"/>
        <end position="596"/>
    </location>
</feature>
<evidence type="ECO:0000256" key="6">
    <source>
        <dbReference type="ARBA" id="ARBA00023136"/>
    </source>
</evidence>
<evidence type="ECO:0000256" key="5">
    <source>
        <dbReference type="ARBA" id="ARBA00022989"/>
    </source>
</evidence>
<name>A0A084G7A6_PSEDA</name>
<gene>
    <name evidence="10" type="ORF">SAPIO_CDS4895</name>
</gene>
<feature type="transmembrane region" description="Helical" evidence="8">
    <location>
        <begin position="238"/>
        <end position="260"/>
    </location>
</feature>
<protein>
    <recommendedName>
        <fullName evidence="9">Major facilitator superfamily (MFS) profile domain-containing protein</fullName>
    </recommendedName>
</protein>
<feature type="transmembrane region" description="Helical" evidence="8">
    <location>
        <begin position="201"/>
        <end position="226"/>
    </location>
</feature>
<proteinExistence type="inferred from homology"/>
<feature type="transmembrane region" description="Helical" evidence="8">
    <location>
        <begin position="511"/>
        <end position="531"/>
    </location>
</feature>
<reference evidence="10 11" key="1">
    <citation type="journal article" date="2014" name="Genome Announc.">
        <title>Draft genome sequence of the pathogenic fungus Scedosporium apiospermum.</title>
        <authorList>
            <person name="Vandeputte P."/>
            <person name="Ghamrawi S."/>
            <person name="Rechenmann M."/>
            <person name="Iltis A."/>
            <person name="Giraud S."/>
            <person name="Fleury M."/>
            <person name="Thornton C."/>
            <person name="Delhaes L."/>
            <person name="Meyer W."/>
            <person name="Papon N."/>
            <person name="Bouchara J.P."/>
        </authorList>
    </citation>
    <scope>NUCLEOTIDE SEQUENCE [LARGE SCALE GENOMIC DNA]</scope>
    <source>
        <strain evidence="10 11">IHEM 14462</strain>
    </source>
</reference>
<evidence type="ECO:0000256" key="4">
    <source>
        <dbReference type="ARBA" id="ARBA00022692"/>
    </source>
</evidence>
<evidence type="ECO:0000256" key="7">
    <source>
        <dbReference type="SAM" id="MobiDB-lite"/>
    </source>
</evidence>
<dbReference type="InterPro" id="IPR036259">
    <property type="entry name" value="MFS_trans_sf"/>
</dbReference>
<keyword evidence="5 8" id="KW-1133">Transmembrane helix</keyword>
<feature type="transmembrane region" description="Helical" evidence="8">
    <location>
        <begin position="480"/>
        <end position="499"/>
    </location>
</feature>
<dbReference type="PANTHER" id="PTHR48020:SF12">
    <property type="entry name" value="PROTON MYO-INOSITOL COTRANSPORTER"/>
    <property type="match status" value="1"/>
</dbReference>
<dbReference type="GeneID" id="27723967"/>
<dbReference type="OMA" id="DIYAMDG"/>
<dbReference type="GO" id="GO:0015791">
    <property type="term" value="P:polyol transmembrane transport"/>
    <property type="evidence" value="ECO:0007669"/>
    <property type="project" value="UniProtKB-ARBA"/>
</dbReference>
<feature type="transmembrane region" description="Helical" evidence="8">
    <location>
        <begin position="406"/>
        <end position="427"/>
    </location>
</feature>
<evidence type="ECO:0000259" key="9">
    <source>
        <dbReference type="PROSITE" id="PS50850"/>
    </source>
</evidence>
<dbReference type="PROSITE" id="PS50850">
    <property type="entry name" value="MFS"/>
    <property type="match status" value="1"/>
</dbReference>
<dbReference type="GO" id="GO:0016020">
    <property type="term" value="C:membrane"/>
    <property type="evidence" value="ECO:0007669"/>
    <property type="project" value="UniProtKB-SubCell"/>
</dbReference>
<evidence type="ECO:0000256" key="8">
    <source>
        <dbReference type="SAM" id="Phobius"/>
    </source>
</evidence>
<dbReference type="HOGENOM" id="CLU_001265_43_4_1"/>
<dbReference type="Pfam" id="PF00083">
    <property type="entry name" value="Sugar_tr"/>
    <property type="match status" value="2"/>
</dbReference>
<dbReference type="OrthoDB" id="6339427at2759"/>
<dbReference type="SUPFAM" id="SSF103473">
    <property type="entry name" value="MFS general substrate transporter"/>
    <property type="match status" value="1"/>
</dbReference>
<dbReference type="PRINTS" id="PR00171">
    <property type="entry name" value="SUGRTRNSPORT"/>
</dbReference>
<evidence type="ECO:0000313" key="10">
    <source>
        <dbReference type="EMBL" id="KEZ43218.1"/>
    </source>
</evidence>
<dbReference type="GO" id="GO:0022857">
    <property type="term" value="F:transmembrane transporter activity"/>
    <property type="evidence" value="ECO:0007669"/>
    <property type="project" value="InterPro"/>
</dbReference>
<feature type="region of interest" description="Disordered" evidence="7">
    <location>
        <begin position="316"/>
        <end position="362"/>
    </location>
</feature>
<dbReference type="InterPro" id="IPR050814">
    <property type="entry name" value="Myo-inositol_Transporter"/>
</dbReference>
<evidence type="ECO:0000256" key="1">
    <source>
        <dbReference type="ARBA" id="ARBA00004141"/>
    </source>
</evidence>
<sequence>MAPTVKIPNVLGRISDNELPEAIDNFHKSTSQTLTGLRSYPSKDELQAAATIWKNREYYENAARADIRDTPITLNDAERKAIVREADHAFSERGMSIVVATVSLSAYLQGFAQSSQNGANLFAELWIDRRADTNSTYFGLANATVYLSAAILGCPLAAPINSYFGRRGAIFVASMFIFISSIASSAIPLGTPGSTDPPRGWVLLSGIRIIGGVGMGLKAVSTPILAAEMAVGYWRGSFILMWQLWVAFGIMMSFIVNIGLNSIQGDDRRELKLRLIMGSPAVFALVLMLAVFKCPESFRYYMTPGIEQESDMEGRAIGLVPSNPNTNPSPDECEATQSGSDSPGSGGPNPGESNGQENVTARMSSERSHNILQLVIVSPFQGFGRSAWRYVVKYWRILQIRRLRNAAIAAGVVAFTQQLSGINVMAFYGGSMLIKAQDGNTLTDGEIHHAMVINVVFGMLNFLFCLPAIRYIDSLGRRKILLFTIPWMAVGMLAAAVSYGRVDIKVVAWWLYFHAIWYSPGMGPVPFVLAAESFPLAFRETGASMAISVNFLFAGVLAWLLPCLDRGIEVSGTLGVFAGLNLAAFILVFLLVEETGGVRLEALGIVFKEPKRDFMRFQVFEFMPWLGNFLIGRSRWEDRPARMINYEKRRVEVVPGADDRGPGGGVDGGVVNRVSFNRQSSEGPSSDDDDMRVAAKQTEDNLVLAPSNFWNEELSPKIEDIVTPMGKPCRADATTIVRIELEMLSRLWPSVVLRHLSPDYIISQPWYAEGDDRYGDKQSGGFIILLESPTPTGAWPG</sequence>
<keyword evidence="3" id="KW-0813">Transport</keyword>
<dbReference type="AlphaFoldDB" id="A0A084G7A6"/>
<dbReference type="RefSeq" id="XP_016643017.1">
    <property type="nucleotide sequence ID" value="XM_016787342.1"/>
</dbReference>
<dbReference type="PROSITE" id="PS00217">
    <property type="entry name" value="SUGAR_TRANSPORT_2"/>
    <property type="match status" value="1"/>
</dbReference>
<feature type="transmembrane region" description="Helical" evidence="8">
    <location>
        <begin position="447"/>
        <end position="468"/>
    </location>
</feature>
<dbReference type="InterPro" id="IPR005829">
    <property type="entry name" value="Sugar_transporter_CS"/>
</dbReference>
<dbReference type="InterPro" id="IPR003663">
    <property type="entry name" value="Sugar/inositol_transpt"/>
</dbReference>
<dbReference type="GO" id="GO:0015798">
    <property type="term" value="P:myo-inositol transport"/>
    <property type="evidence" value="ECO:0007669"/>
    <property type="project" value="UniProtKB-ARBA"/>
</dbReference>
<evidence type="ECO:0000256" key="3">
    <source>
        <dbReference type="ARBA" id="ARBA00022448"/>
    </source>
</evidence>
<accession>A0A084G7A6</accession>
<dbReference type="VEuPathDB" id="FungiDB:SAPIO_CDS4895"/>
<evidence type="ECO:0000313" key="11">
    <source>
        <dbReference type="Proteomes" id="UP000028545"/>
    </source>
</evidence>
<dbReference type="InterPro" id="IPR005828">
    <property type="entry name" value="MFS_sugar_transport-like"/>
</dbReference>
<dbReference type="PANTHER" id="PTHR48020">
    <property type="entry name" value="PROTON MYO-INOSITOL COTRANSPORTER"/>
    <property type="match status" value="1"/>
</dbReference>
<comment type="caution">
    <text evidence="10">The sequence shown here is derived from an EMBL/GenBank/DDBJ whole genome shotgun (WGS) entry which is preliminary data.</text>
</comment>